<protein>
    <recommendedName>
        <fullName evidence="2">CheW-like domain-containing protein</fullName>
    </recommendedName>
</protein>
<dbReference type="EMBL" id="LAZR01000066">
    <property type="protein sequence ID" value="KKN96059.1"/>
    <property type="molecule type" value="Genomic_DNA"/>
</dbReference>
<gene>
    <name evidence="1" type="ORF">LCGC14_0169880</name>
</gene>
<comment type="caution">
    <text evidence="1">The sequence shown here is derived from an EMBL/GenBank/DDBJ whole genome shotgun (WGS) entry which is preliminary data.</text>
</comment>
<proteinExistence type="predicted"/>
<dbReference type="AlphaFoldDB" id="A0A0F9UWB9"/>
<reference evidence="1" key="1">
    <citation type="journal article" date="2015" name="Nature">
        <title>Complex archaea that bridge the gap between prokaryotes and eukaryotes.</title>
        <authorList>
            <person name="Spang A."/>
            <person name="Saw J.H."/>
            <person name="Jorgensen S.L."/>
            <person name="Zaremba-Niedzwiedzka K."/>
            <person name="Martijn J."/>
            <person name="Lind A.E."/>
            <person name="van Eijk R."/>
            <person name="Schleper C."/>
            <person name="Guy L."/>
            <person name="Ettema T.J."/>
        </authorList>
    </citation>
    <scope>NUCLEOTIDE SEQUENCE</scope>
</reference>
<evidence type="ECO:0000313" key="1">
    <source>
        <dbReference type="EMBL" id="KKN96059.1"/>
    </source>
</evidence>
<evidence type="ECO:0008006" key="2">
    <source>
        <dbReference type="Google" id="ProtNLM"/>
    </source>
</evidence>
<dbReference type="GO" id="GO:0006935">
    <property type="term" value="P:chemotaxis"/>
    <property type="evidence" value="ECO:0007669"/>
    <property type="project" value="InterPro"/>
</dbReference>
<organism evidence="1">
    <name type="scientific">marine sediment metagenome</name>
    <dbReference type="NCBI Taxonomy" id="412755"/>
    <lineage>
        <taxon>unclassified sequences</taxon>
        <taxon>metagenomes</taxon>
        <taxon>ecological metagenomes</taxon>
    </lineage>
</organism>
<dbReference type="GO" id="GO:0007165">
    <property type="term" value="P:signal transduction"/>
    <property type="evidence" value="ECO:0007669"/>
    <property type="project" value="InterPro"/>
</dbReference>
<sequence length="162" mass="17859">MSENLEQRRLAAFFLGDTRCMCVTTNLDAVTESPKNFRIFPGTKPYFSGNARLGRDLVSYFHLPTFFGLAGQKSEASQDEHPTDFVLRDPLSPSMVGLHTDGIVAFVPVIELKDADPAGLSIPSKLAPYCTGVVEYQGAMWALVCLETIIRDNNFRSVELPA</sequence>
<dbReference type="SUPFAM" id="SSF50341">
    <property type="entry name" value="CheW-like"/>
    <property type="match status" value="1"/>
</dbReference>
<dbReference type="InterPro" id="IPR036061">
    <property type="entry name" value="CheW-like_dom_sf"/>
</dbReference>
<accession>A0A0F9UWB9</accession>
<name>A0A0F9UWB9_9ZZZZ</name>